<dbReference type="Pfam" id="PF00583">
    <property type="entry name" value="Acetyltransf_1"/>
    <property type="match status" value="1"/>
</dbReference>
<reference evidence="4 5" key="1">
    <citation type="submission" date="2020-08" db="EMBL/GenBank/DDBJ databases">
        <title>Genomic Encyclopedia of Type Strains, Phase III (KMG-III): the genomes of soil and plant-associated and newly described type strains.</title>
        <authorList>
            <person name="Whitman W."/>
        </authorList>
    </citation>
    <scope>NUCLEOTIDE SEQUENCE [LARGE SCALE GENOMIC DNA]</scope>
    <source>
        <strain evidence="4 5">CECT 5862</strain>
    </source>
</reference>
<proteinExistence type="predicted"/>
<dbReference type="PANTHER" id="PTHR10908:SF0">
    <property type="entry name" value="SEROTONIN N-ACETYLTRANSFERASE"/>
    <property type="match status" value="1"/>
</dbReference>
<evidence type="ECO:0000313" key="4">
    <source>
        <dbReference type="EMBL" id="MBB3111738.1"/>
    </source>
</evidence>
<dbReference type="Gene3D" id="3.40.630.30">
    <property type="match status" value="1"/>
</dbReference>
<dbReference type="InterPro" id="IPR051635">
    <property type="entry name" value="SNAT-like"/>
</dbReference>
<sequence length="165" mass="18644">MIVLRNVQAMDLNQLLIIENEGFSQEEAATKEAFVERTRLIADTFIVAEKDGEILGYMNGPIIAEPYITDDLFKEIRENPRRGGYQSVLGLAVSSKARGQGIAKLLMDRMEELVVENEREGITLTCKEELIPFYEKFGFVNHGLSASQHGGVSWYNLLKTRETMN</sequence>
<keyword evidence="1" id="KW-0808">Transferase</keyword>
<name>A0A7W5AZN6_9BACL</name>
<dbReference type="AlphaFoldDB" id="A0A7W5AZN6"/>
<dbReference type="Proteomes" id="UP000570361">
    <property type="component" value="Unassembled WGS sequence"/>
</dbReference>
<keyword evidence="4" id="KW-0687">Ribonucleoprotein</keyword>
<organism evidence="4 5">
    <name type="scientific">Paenibacillus phyllosphaerae</name>
    <dbReference type="NCBI Taxonomy" id="274593"/>
    <lineage>
        <taxon>Bacteria</taxon>
        <taxon>Bacillati</taxon>
        <taxon>Bacillota</taxon>
        <taxon>Bacilli</taxon>
        <taxon>Bacillales</taxon>
        <taxon>Paenibacillaceae</taxon>
        <taxon>Paenibacillus</taxon>
    </lineage>
</organism>
<accession>A0A7W5AZN6</accession>
<keyword evidence="2" id="KW-0012">Acyltransferase</keyword>
<feature type="domain" description="N-acetyltransferase" evidence="3">
    <location>
        <begin position="2"/>
        <end position="162"/>
    </location>
</feature>
<dbReference type="PANTHER" id="PTHR10908">
    <property type="entry name" value="SEROTONIN N-ACETYLTRANSFERASE"/>
    <property type="match status" value="1"/>
</dbReference>
<evidence type="ECO:0000259" key="3">
    <source>
        <dbReference type="PROSITE" id="PS51186"/>
    </source>
</evidence>
<gene>
    <name evidence="4" type="ORF">FHS18_003806</name>
</gene>
<dbReference type="PROSITE" id="PS51186">
    <property type="entry name" value="GNAT"/>
    <property type="match status" value="1"/>
</dbReference>
<evidence type="ECO:0000256" key="1">
    <source>
        <dbReference type="ARBA" id="ARBA00022679"/>
    </source>
</evidence>
<dbReference type="EMBL" id="JACHXK010000008">
    <property type="protein sequence ID" value="MBB3111738.1"/>
    <property type="molecule type" value="Genomic_DNA"/>
</dbReference>
<dbReference type="CDD" id="cd04301">
    <property type="entry name" value="NAT_SF"/>
    <property type="match status" value="1"/>
</dbReference>
<keyword evidence="5" id="KW-1185">Reference proteome</keyword>
<keyword evidence="4" id="KW-0689">Ribosomal protein</keyword>
<protein>
    <submittedName>
        <fullName evidence="4">Ribosomal protein S18 acetylase RimI-like enzyme</fullName>
    </submittedName>
</protein>
<evidence type="ECO:0000256" key="2">
    <source>
        <dbReference type="ARBA" id="ARBA00023315"/>
    </source>
</evidence>
<dbReference type="GO" id="GO:0008080">
    <property type="term" value="F:N-acetyltransferase activity"/>
    <property type="evidence" value="ECO:0007669"/>
    <property type="project" value="UniProtKB-ARBA"/>
</dbReference>
<dbReference type="SUPFAM" id="SSF55729">
    <property type="entry name" value="Acyl-CoA N-acyltransferases (Nat)"/>
    <property type="match status" value="1"/>
</dbReference>
<dbReference type="RefSeq" id="WP_183601601.1">
    <property type="nucleotide sequence ID" value="NZ_JACHXK010000008.1"/>
</dbReference>
<dbReference type="InterPro" id="IPR000182">
    <property type="entry name" value="GNAT_dom"/>
</dbReference>
<dbReference type="GO" id="GO:0005840">
    <property type="term" value="C:ribosome"/>
    <property type="evidence" value="ECO:0007669"/>
    <property type="project" value="UniProtKB-KW"/>
</dbReference>
<dbReference type="InterPro" id="IPR016181">
    <property type="entry name" value="Acyl_CoA_acyltransferase"/>
</dbReference>
<comment type="caution">
    <text evidence="4">The sequence shown here is derived from an EMBL/GenBank/DDBJ whole genome shotgun (WGS) entry which is preliminary data.</text>
</comment>
<evidence type="ECO:0000313" key="5">
    <source>
        <dbReference type="Proteomes" id="UP000570361"/>
    </source>
</evidence>